<organism evidence="2 3">
    <name type="scientific">Enterococcus phoeniculicola ATCC BAA-412</name>
    <dbReference type="NCBI Taxonomy" id="1158610"/>
    <lineage>
        <taxon>Bacteria</taxon>
        <taxon>Bacillati</taxon>
        <taxon>Bacillota</taxon>
        <taxon>Bacilli</taxon>
        <taxon>Lactobacillales</taxon>
        <taxon>Enterococcaceae</taxon>
        <taxon>Enterococcus</taxon>
    </lineage>
</organism>
<sequence>MDAWDEIVKEWYPEILSKKSYPLKISKHYTSAQRWEIYERLTKNQRALVNKHRRYLIQSQFLEENYLLATDWVFEDFKVNPFFRTSRRQEKLFCKCGRELKVQYIVKSQKTGERLTLGISHFAEHLHVSENVASSISQGMTRVDLAMDELLWLKQQNCPFPEELWQKYHLALMYNNRLKQPKIPNKKLYLRVAEFREAAFPIYISDYQALQKEIDSMYRQTQLEEKTIHVKKTDFFENRTSAEINTKAFIETYQIFLKKDLSGIRTEDCQLTKLPDSYFQELLSLLRKVKHFPPSLAEKTIQEFSDTPQGRWIQPQIYKLILEKYLLHGFKEVFFYEIPRPMRNGLLRVLKKEKEAMKSPLKKENQRNTADSSEKKSVEEWLLVKKQASTSTRKRAFDVLQQLEGLRKEDPSINKVLHDYYVKIKEKLFDDGDTSG</sequence>
<reference evidence="2 3" key="1">
    <citation type="submission" date="2013-02" db="EMBL/GenBank/DDBJ databases">
        <title>The Genome Sequence of Enterococcus phoeniculicola BAA-412.</title>
        <authorList>
            <consortium name="The Broad Institute Genome Sequencing Platform"/>
            <consortium name="The Broad Institute Genome Sequencing Center for Infectious Disease"/>
            <person name="Earl A.M."/>
            <person name="Gilmore M.S."/>
            <person name="Lebreton F."/>
            <person name="Walker B."/>
            <person name="Young S.K."/>
            <person name="Zeng Q."/>
            <person name="Gargeya S."/>
            <person name="Fitzgerald M."/>
            <person name="Haas B."/>
            <person name="Abouelleil A."/>
            <person name="Alvarado L."/>
            <person name="Arachchi H.M."/>
            <person name="Berlin A.M."/>
            <person name="Chapman S.B."/>
            <person name="Dewar J."/>
            <person name="Goldberg J."/>
            <person name="Griggs A."/>
            <person name="Gujja S."/>
            <person name="Hansen M."/>
            <person name="Howarth C."/>
            <person name="Imamovic A."/>
            <person name="Larimer J."/>
            <person name="McCowan C."/>
            <person name="Murphy C."/>
            <person name="Neiman D."/>
            <person name="Pearson M."/>
            <person name="Priest M."/>
            <person name="Roberts A."/>
            <person name="Saif S."/>
            <person name="Shea T."/>
            <person name="Sisk P."/>
            <person name="Sykes S."/>
            <person name="Wortman J."/>
            <person name="Nusbaum C."/>
            <person name="Birren B."/>
        </authorList>
    </citation>
    <scope>NUCLEOTIDE SEQUENCE [LARGE SCALE GENOMIC DNA]</scope>
    <source>
        <strain evidence="2 3">ATCC BAA-412</strain>
    </source>
</reference>
<dbReference type="EMBL" id="AJAT01000017">
    <property type="protein sequence ID" value="EOL42343.1"/>
    <property type="molecule type" value="Genomic_DNA"/>
</dbReference>
<keyword evidence="3" id="KW-1185">Reference proteome</keyword>
<dbReference type="HOGENOM" id="CLU_050025_0_0_9"/>
<comment type="caution">
    <text evidence="2">The sequence shown here is derived from an EMBL/GenBank/DDBJ whole genome shotgun (WGS) entry which is preliminary data.</text>
</comment>
<dbReference type="eggNOG" id="ENOG5033GZE">
    <property type="taxonomic scope" value="Bacteria"/>
</dbReference>
<gene>
    <name evidence="2" type="ORF">UC3_02695</name>
</gene>
<protein>
    <submittedName>
        <fullName evidence="2">Uncharacterized protein</fullName>
    </submittedName>
</protein>
<dbReference type="Proteomes" id="UP000013785">
    <property type="component" value="Unassembled WGS sequence"/>
</dbReference>
<dbReference type="OrthoDB" id="2183421at2"/>
<evidence type="ECO:0000313" key="3">
    <source>
        <dbReference type="Proteomes" id="UP000013785"/>
    </source>
</evidence>
<dbReference type="AlphaFoldDB" id="R3TMR9"/>
<proteinExistence type="predicted"/>
<accession>R3TMR9</accession>
<feature type="region of interest" description="Disordered" evidence="1">
    <location>
        <begin position="357"/>
        <end position="378"/>
    </location>
</feature>
<dbReference type="RefSeq" id="WP_010769330.1">
    <property type="nucleotide sequence ID" value="NZ_ASWE01000001.1"/>
</dbReference>
<dbReference type="STRING" id="154621.RV11_GL001893"/>
<evidence type="ECO:0000256" key="1">
    <source>
        <dbReference type="SAM" id="MobiDB-lite"/>
    </source>
</evidence>
<evidence type="ECO:0000313" key="2">
    <source>
        <dbReference type="EMBL" id="EOL42343.1"/>
    </source>
</evidence>
<dbReference type="PATRIC" id="fig|1158610.3.peg.2677"/>
<name>R3TMR9_9ENTE</name>